<evidence type="ECO:0000313" key="1">
    <source>
        <dbReference type="EMBL" id="GAM63241.1"/>
    </source>
</evidence>
<dbReference type="Proteomes" id="UP000031670">
    <property type="component" value="Unassembled WGS sequence"/>
</dbReference>
<gene>
    <name evidence="1" type="ORF">JCM19232_1388</name>
</gene>
<organism evidence="1 2">
    <name type="scientific">Vibrio ishigakensis</name>
    <dbReference type="NCBI Taxonomy" id="1481914"/>
    <lineage>
        <taxon>Bacteria</taxon>
        <taxon>Pseudomonadati</taxon>
        <taxon>Pseudomonadota</taxon>
        <taxon>Gammaproteobacteria</taxon>
        <taxon>Vibrionales</taxon>
        <taxon>Vibrionaceae</taxon>
        <taxon>Vibrio</taxon>
    </lineage>
</organism>
<dbReference type="EMBL" id="BBSA01000008">
    <property type="protein sequence ID" value="GAM63241.1"/>
    <property type="molecule type" value="Genomic_DNA"/>
</dbReference>
<reference evidence="1 2" key="1">
    <citation type="submission" date="2015-01" db="EMBL/GenBank/DDBJ databases">
        <title>Vibrio sp. C5 JCM 19232 whole genome shotgun sequence.</title>
        <authorList>
            <person name="Sawabe T."/>
            <person name="Meirelles P."/>
            <person name="Feng G."/>
            <person name="Sayaka M."/>
            <person name="Hattori M."/>
            <person name="Ohkuma M."/>
        </authorList>
    </citation>
    <scope>NUCLEOTIDE SEQUENCE [LARGE SCALE GENOMIC DNA]</scope>
    <source>
        <strain evidence="1 2">JCM19232</strain>
    </source>
</reference>
<protein>
    <submittedName>
        <fullName evidence="1">Uncharacterized protein</fullName>
    </submittedName>
</protein>
<reference evidence="1 2" key="2">
    <citation type="submission" date="2015-01" db="EMBL/GenBank/DDBJ databases">
        <authorList>
            <consortium name="NBRP consortium"/>
            <person name="Sawabe T."/>
            <person name="Meirelles P."/>
            <person name="Feng G."/>
            <person name="Sayaka M."/>
            <person name="Hattori M."/>
            <person name="Ohkuma M."/>
        </authorList>
    </citation>
    <scope>NUCLEOTIDE SEQUENCE [LARGE SCALE GENOMIC DNA]</scope>
    <source>
        <strain evidence="1 2">JCM19232</strain>
    </source>
</reference>
<sequence>MPLLDIYRAWNNLCHQENPGETPAVNAGISEKPLSLDQLLG</sequence>
<dbReference type="AlphaFoldDB" id="A0A0B8PA25"/>
<evidence type="ECO:0000313" key="2">
    <source>
        <dbReference type="Proteomes" id="UP000031670"/>
    </source>
</evidence>
<accession>A0A0B8PA25</accession>
<comment type="caution">
    <text evidence="1">The sequence shown here is derived from an EMBL/GenBank/DDBJ whole genome shotgun (WGS) entry which is preliminary data.</text>
</comment>
<proteinExistence type="predicted"/>
<name>A0A0B8PA25_9VIBR</name>